<dbReference type="InterPro" id="IPR011006">
    <property type="entry name" value="CheY-like_superfamily"/>
</dbReference>
<dbReference type="AlphaFoldDB" id="A0A1J4U920"/>
<name>A0A1J4U920_9BACT</name>
<evidence type="ECO:0000313" key="1">
    <source>
        <dbReference type="EMBL" id="OIO20376.1"/>
    </source>
</evidence>
<organism evidence="1 2">
    <name type="scientific">Candidatus Magasanikbacteria bacterium CG1_02_32_51</name>
    <dbReference type="NCBI Taxonomy" id="1805238"/>
    <lineage>
        <taxon>Bacteria</taxon>
        <taxon>Candidatus Magasanikiibacteriota</taxon>
    </lineage>
</organism>
<dbReference type="SUPFAM" id="SSF52172">
    <property type="entry name" value="CheY-like"/>
    <property type="match status" value="1"/>
</dbReference>
<evidence type="ECO:0000313" key="2">
    <source>
        <dbReference type="Proteomes" id="UP000181941"/>
    </source>
</evidence>
<protein>
    <submittedName>
        <fullName evidence="1">Uncharacterized protein</fullName>
    </submittedName>
</protein>
<accession>A0A1J4U920</accession>
<dbReference type="EMBL" id="MNVC01000006">
    <property type="protein sequence ID" value="OIO20376.1"/>
    <property type="molecule type" value="Genomic_DNA"/>
</dbReference>
<proteinExistence type="predicted"/>
<gene>
    <name evidence="1" type="ORF">AUJ23_00510</name>
</gene>
<dbReference type="Gene3D" id="3.40.50.2300">
    <property type="match status" value="1"/>
</dbReference>
<dbReference type="Proteomes" id="UP000181941">
    <property type="component" value="Unassembled WGS sequence"/>
</dbReference>
<comment type="caution">
    <text evidence="1">The sequence shown here is derived from an EMBL/GenBank/DDBJ whole genome shotgun (WGS) entry which is preliminary data.</text>
</comment>
<sequence>MKILVIDDSPIHQESARQTIKEHDLTVVGTYDEAYELLERPYAKYSDVNAGLIRMGFRANRWENPETRHNEYDREEERLKEELRPAPFDAVLTDLFMPAGSRIQVKGGEFVGQEMLVGFALALDAVLHGAKYVAVVSDGNHHHHPGVAMLDRLGDYHPWDDKHPVPVRFEINRAHVGFFRVSCGKDGKNWGEILDHLLTAPVTPYRLG</sequence>
<reference evidence="1 2" key="1">
    <citation type="journal article" date="2016" name="Environ. Microbiol.">
        <title>Genomic resolution of a cold subsurface aquifer community provides metabolic insights for novel microbes adapted to high CO concentrations.</title>
        <authorList>
            <person name="Probst A.J."/>
            <person name="Castelle C.J."/>
            <person name="Singh A."/>
            <person name="Brown C.T."/>
            <person name="Anantharaman K."/>
            <person name="Sharon I."/>
            <person name="Hug L.A."/>
            <person name="Burstein D."/>
            <person name="Emerson J.B."/>
            <person name="Thomas B.C."/>
            <person name="Banfield J.F."/>
        </authorList>
    </citation>
    <scope>NUCLEOTIDE SEQUENCE [LARGE SCALE GENOMIC DNA]</scope>
    <source>
        <strain evidence="1">CG1_02_32_51</strain>
    </source>
</reference>